<feature type="region of interest" description="Disordered" evidence="1">
    <location>
        <begin position="1"/>
        <end position="27"/>
    </location>
</feature>
<evidence type="ECO:0000313" key="4">
    <source>
        <dbReference type="Proteomes" id="UP000229730"/>
    </source>
</evidence>
<dbReference type="InterPro" id="IPR036390">
    <property type="entry name" value="WH_DNA-bd_sf"/>
</dbReference>
<dbReference type="PANTHER" id="PTHR33164:SF43">
    <property type="entry name" value="HTH-TYPE TRANSCRIPTIONAL REPRESSOR YETL"/>
    <property type="match status" value="1"/>
</dbReference>
<dbReference type="OrthoDB" id="8906692at2"/>
<gene>
    <name evidence="3" type="ORF">CRD36_12120</name>
</gene>
<accession>A0A2G4YQD7</accession>
<keyword evidence="4" id="KW-1185">Reference proteome</keyword>
<dbReference type="GO" id="GO:0006950">
    <property type="term" value="P:response to stress"/>
    <property type="evidence" value="ECO:0007669"/>
    <property type="project" value="TreeGrafter"/>
</dbReference>
<dbReference type="PANTHER" id="PTHR33164">
    <property type="entry name" value="TRANSCRIPTIONAL REGULATOR, MARR FAMILY"/>
    <property type="match status" value="1"/>
</dbReference>
<dbReference type="SUPFAM" id="SSF46785">
    <property type="entry name" value="Winged helix' DNA-binding domain"/>
    <property type="match status" value="1"/>
</dbReference>
<dbReference type="GO" id="GO:0003700">
    <property type="term" value="F:DNA-binding transcription factor activity"/>
    <property type="evidence" value="ECO:0007669"/>
    <property type="project" value="InterPro"/>
</dbReference>
<protein>
    <recommendedName>
        <fullName evidence="2">HTH marR-type domain-containing protein</fullName>
    </recommendedName>
</protein>
<sequence length="179" mass="19913">MQTQRLRSDSGMSDKAPENTTTSPLTAGMSTPVHISYMVTIVANLMAFGALKDNVAQFGLTVRQWRILGLLGQMGPLTLSDIAHTVHHEKSTLSRAAGELERRNLIEKRPNIRHKNSPLLSFTASGQALYDEIEPIFTAQAEKFADGLTSKEQKQLCELLDKLKHHAEEVRAFEGWETV</sequence>
<dbReference type="InterPro" id="IPR036388">
    <property type="entry name" value="WH-like_DNA-bd_sf"/>
</dbReference>
<evidence type="ECO:0000256" key="1">
    <source>
        <dbReference type="SAM" id="MobiDB-lite"/>
    </source>
</evidence>
<dbReference type="Pfam" id="PF12802">
    <property type="entry name" value="MarR_2"/>
    <property type="match status" value="1"/>
</dbReference>
<evidence type="ECO:0000313" key="3">
    <source>
        <dbReference type="EMBL" id="PHZ84543.1"/>
    </source>
</evidence>
<dbReference type="Gene3D" id="1.10.10.10">
    <property type="entry name" value="Winged helix-like DNA-binding domain superfamily/Winged helix DNA-binding domain"/>
    <property type="match status" value="1"/>
</dbReference>
<dbReference type="PRINTS" id="PR00598">
    <property type="entry name" value="HTHMARR"/>
</dbReference>
<dbReference type="Proteomes" id="UP000229730">
    <property type="component" value="Unassembled WGS sequence"/>
</dbReference>
<reference evidence="3 4" key="1">
    <citation type="submission" date="2017-10" db="EMBL/GenBank/DDBJ databases">
        <title>Frigbacter circumglobatus gen. nov. sp. nov., isolated from sediment cultured in situ.</title>
        <authorList>
            <person name="Zhao Z."/>
        </authorList>
    </citation>
    <scope>NUCLEOTIDE SEQUENCE [LARGE SCALE GENOMIC DNA]</scope>
    <source>
        <strain evidence="3 4">ZYL</strain>
    </source>
</reference>
<dbReference type="InParanoid" id="A0A2G4YQD7"/>
<comment type="caution">
    <text evidence="3">The sequence shown here is derived from an EMBL/GenBank/DDBJ whole genome shotgun (WGS) entry which is preliminary data.</text>
</comment>
<dbReference type="PROSITE" id="PS50995">
    <property type="entry name" value="HTH_MARR_2"/>
    <property type="match status" value="1"/>
</dbReference>
<organism evidence="3 4">
    <name type="scientific">Paremcibacter congregatus</name>
    <dbReference type="NCBI Taxonomy" id="2043170"/>
    <lineage>
        <taxon>Bacteria</taxon>
        <taxon>Pseudomonadati</taxon>
        <taxon>Pseudomonadota</taxon>
        <taxon>Alphaproteobacteria</taxon>
        <taxon>Emcibacterales</taxon>
        <taxon>Emcibacteraceae</taxon>
        <taxon>Paremcibacter</taxon>
    </lineage>
</organism>
<dbReference type="AlphaFoldDB" id="A0A2G4YQD7"/>
<feature type="domain" description="HTH marR-type" evidence="2">
    <location>
        <begin position="32"/>
        <end position="165"/>
    </location>
</feature>
<proteinExistence type="predicted"/>
<evidence type="ECO:0000259" key="2">
    <source>
        <dbReference type="PROSITE" id="PS50995"/>
    </source>
</evidence>
<dbReference type="InterPro" id="IPR000835">
    <property type="entry name" value="HTH_MarR-typ"/>
</dbReference>
<dbReference type="EMBL" id="PDEM01000024">
    <property type="protein sequence ID" value="PHZ84543.1"/>
    <property type="molecule type" value="Genomic_DNA"/>
</dbReference>
<name>A0A2G4YQD7_9PROT</name>
<dbReference type="InterPro" id="IPR039422">
    <property type="entry name" value="MarR/SlyA-like"/>
</dbReference>
<dbReference type="SMART" id="SM00347">
    <property type="entry name" value="HTH_MARR"/>
    <property type="match status" value="1"/>
</dbReference>
<feature type="compositionally biased region" description="Polar residues" evidence="1">
    <location>
        <begin position="18"/>
        <end position="27"/>
    </location>
</feature>